<evidence type="ECO:0000256" key="2">
    <source>
        <dbReference type="ARBA" id="ARBA00022801"/>
    </source>
</evidence>
<gene>
    <name evidence="7" type="ORF">HD601_003380</name>
</gene>
<evidence type="ECO:0000313" key="7">
    <source>
        <dbReference type="EMBL" id="MBB5788805.1"/>
    </source>
</evidence>
<dbReference type="InterPro" id="IPR011545">
    <property type="entry name" value="DEAD/DEAH_box_helicase_dom"/>
</dbReference>
<dbReference type="GO" id="GO:0016787">
    <property type="term" value="F:hydrolase activity"/>
    <property type="evidence" value="ECO:0007669"/>
    <property type="project" value="UniProtKB-KW"/>
</dbReference>
<evidence type="ECO:0000256" key="3">
    <source>
        <dbReference type="ARBA" id="ARBA00022806"/>
    </source>
</evidence>
<reference evidence="7 8" key="1">
    <citation type="submission" date="2020-08" db="EMBL/GenBank/DDBJ databases">
        <title>Sequencing the genomes of 1000 actinobacteria strains.</title>
        <authorList>
            <person name="Klenk H.-P."/>
        </authorList>
    </citation>
    <scope>NUCLEOTIDE SEQUENCE [LARGE SCALE GENOMIC DNA]</scope>
    <source>
        <strain evidence="7 8">DSM 102122</strain>
    </source>
</reference>
<dbReference type="Proteomes" id="UP000542813">
    <property type="component" value="Unassembled WGS sequence"/>
</dbReference>
<evidence type="ECO:0000259" key="6">
    <source>
        <dbReference type="PROSITE" id="PS51194"/>
    </source>
</evidence>
<dbReference type="GO" id="GO:0003676">
    <property type="term" value="F:nucleic acid binding"/>
    <property type="evidence" value="ECO:0007669"/>
    <property type="project" value="InterPro"/>
</dbReference>
<dbReference type="SMART" id="SM00487">
    <property type="entry name" value="DEXDc"/>
    <property type="match status" value="1"/>
</dbReference>
<dbReference type="GO" id="GO:0004386">
    <property type="term" value="F:helicase activity"/>
    <property type="evidence" value="ECO:0007669"/>
    <property type="project" value="UniProtKB-KW"/>
</dbReference>
<feature type="domain" description="Helicase C-terminal" evidence="6">
    <location>
        <begin position="288"/>
        <end position="493"/>
    </location>
</feature>
<evidence type="ECO:0000256" key="1">
    <source>
        <dbReference type="ARBA" id="ARBA00022741"/>
    </source>
</evidence>
<dbReference type="Gene3D" id="3.40.50.300">
    <property type="entry name" value="P-loop containing nucleotide triphosphate hydrolases"/>
    <property type="match status" value="2"/>
</dbReference>
<dbReference type="GO" id="GO:0005524">
    <property type="term" value="F:ATP binding"/>
    <property type="evidence" value="ECO:0007669"/>
    <property type="project" value="UniProtKB-KW"/>
</dbReference>
<sequence>MSYDAARAVIARRDGFAADKAFDALAAIGRHGAFVDRHDARDLVIRALDRWDEFPADARGLLQALVREYGLFPYLSDVVGLPLADRLAYEAHRPVGWTFREDLVFHSEQAMVYERLLDGQNVVLSAPTSFGKSLVIDAVLAARDFSNAAVIVPTLALMDETRRRLAHLRDRYKIITHGTQDRGQRNLWVMTQERMLEMGVPSELDFFVVDEFYKLDPSHSDERSAQLNILLWRLLETGAQFYLLGPNITAMTGASLERLRATFVSTGFSTVATDIERIHSRKETLPDDLAAACREVGPGTLIFCSSPKRTRVVANWLLHRGVGGGRDVGYAADWIADTYHPEWTVPRAVRHGIGIHHGRLPRALGHHMVRLFDEGRLPYLIVTSTLIEGVNTAAKNVVILDNKIANKKYDYFTFSNIRGRSGRMLRHFVGRVIVFNPAPSAADLEVDVPVLSQSEEASPEVLIQLPEEELSPASRERLRPYVQQRVVSVETLRKNKGVSLERQLDVGRELDSDPARWARVLSWRTPMPEASDVRAASHLLFKLTGAGPAVKTPDQLGGRLNILRRNRGDTQALIENQISRFGSEPDEAVEDTLDFLRNWAQFKIPAALTTLGSIASDVLRRSGMPSSDTSVFAGQVENLFLSPFASVLEEYGIPVPLTMKIEASLGIRSATSLDDILDRLRSMRAPADLTPFELEMFEEARAGL</sequence>
<feature type="domain" description="Helicase ATP-binding" evidence="5">
    <location>
        <begin position="113"/>
        <end position="231"/>
    </location>
</feature>
<keyword evidence="3" id="KW-0347">Helicase</keyword>
<dbReference type="EMBL" id="JACHMM010000001">
    <property type="protein sequence ID" value="MBB5788805.1"/>
    <property type="molecule type" value="Genomic_DNA"/>
</dbReference>
<keyword evidence="4" id="KW-0067">ATP-binding</keyword>
<dbReference type="PROSITE" id="PS51192">
    <property type="entry name" value="HELICASE_ATP_BIND_1"/>
    <property type="match status" value="1"/>
</dbReference>
<dbReference type="PANTHER" id="PTHR12131:SF1">
    <property type="entry name" value="ATP-DEPENDENT RNA HELICASE SUPV3L1, MITOCHONDRIAL-RELATED"/>
    <property type="match status" value="1"/>
</dbReference>
<organism evidence="7 8">
    <name type="scientific">Jiangella mangrovi</name>
    <dbReference type="NCBI Taxonomy" id="1524084"/>
    <lineage>
        <taxon>Bacteria</taxon>
        <taxon>Bacillati</taxon>
        <taxon>Actinomycetota</taxon>
        <taxon>Actinomycetes</taxon>
        <taxon>Jiangellales</taxon>
        <taxon>Jiangellaceae</taxon>
        <taxon>Jiangella</taxon>
    </lineage>
</organism>
<dbReference type="RefSeq" id="WP_184823703.1">
    <property type="nucleotide sequence ID" value="NZ_JACHMM010000001.1"/>
</dbReference>
<name>A0A7W9GRN9_9ACTN</name>
<dbReference type="InterPro" id="IPR027417">
    <property type="entry name" value="P-loop_NTPase"/>
</dbReference>
<dbReference type="InterPro" id="IPR001650">
    <property type="entry name" value="Helicase_C-like"/>
</dbReference>
<evidence type="ECO:0000259" key="5">
    <source>
        <dbReference type="PROSITE" id="PS51192"/>
    </source>
</evidence>
<evidence type="ECO:0000256" key="4">
    <source>
        <dbReference type="ARBA" id="ARBA00022840"/>
    </source>
</evidence>
<keyword evidence="8" id="KW-1185">Reference proteome</keyword>
<dbReference type="SUPFAM" id="SSF52540">
    <property type="entry name" value="P-loop containing nucleoside triphosphate hydrolases"/>
    <property type="match status" value="1"/>
</dbReference>
<dbReference type="PROSITE" id="PS51194">
    <property type="entry name" value="HELICASE_CTER"/>
    <property type="match status" value="1"/>
</dbReference>
<accession>A0A7W9GRN9</accession>
<dbReference type="PANTHER" id="PTHR12131">
    <property type="entry name" value="ATP-DEPENDENT RNA AND DNA HELICASE"/>
    <property type="match status" value="1"/>
</dbReference>
<keyword evidence="2" id="KW-0378">Hydrolase</keyword>
<keyword evidence="1" id="KW-0547">Nucleotide-binding</keyword>
<evidence type="ECO:0000313" key="8">
    <source>
        <dbReference type="Proteomes" id="UP000542813"/>
    </source>
</evidence>
<dbReference type="InterPro" id="IPR050699">
    <property type="entry name" value="RNA-DNA_Helicase"/>
</dbReference>
<evidence type="ECO:0008006" key="9">
    <source>
        <dbReference type="Google" id="ProtNLM"/>
    </source>
</evidence>
<protein>
    <recommendedName>
        <fullName evidence="9">DEAD/DEAH box helicase</fullName>
    </recommendedName>
</protein>
<dbReference type="InterPro" id="IPR014001">
    <property type="entry name" value="Helicase_ATP-bd"/>
</dbReference>
<proteinExistence type="predicted"/>
<dbReference type="Pfam" id="PF00270">
    <property type="entry name" value="DEAD"/>
    <property type="match status" value="1"/>
</dbReference>
<comment type="caution">
    <text evidence="7">The sequence shown here is derived from an EMBL/GenBank/DDBJ whole genome shotgun (WGS) entry which is preliminary data.</text>
</comment>
<dbReference type="AlphaFoldDB" id="A0A7W9GRN9"/>